<proteinExistence type="predicted"/>
<feature type="compositionally biased region" description="Polar residues" evidence="5">
    <location>
        <begin position="21"/>
        <end position="36"/>
    </location>
</feature>
<feature type="transmembrane region" description="Helical" evidence="6">
    <location>
        <begin position="92"/>
        <end position="116"/>
    </location>
</feature>
<keyword evidence="2 6" id="KW-0812">Transmembrane</keyword>
<evidence type="ECO:0000256" key="3">
    <source>
        <dbReference type="ARBA" id="ARBA00022989"/>
    </source>
</evidence>
<dbReference type="AlphaFoldDB" id="A0A6A6SRX9"/>
<organism evidence="8 9">
    <name type="scientific">Lophiostoma macrostomum CBS 122681</name>
    <dbReference type="NCBI Taxonomy" id="1314788"/>
    <lineage>
        <taxon>Eukaryota</taxon>
        <taxon>Fungi</taxon>
        <taxon>Dikarya</taxon>
        <taxon>Ascomycota</taxon>
        <taxon>Pezizomycotina</taxon>
        <taxon>Dothideomycetes</taxon>
        <taxon>Pleosporomycetidae</taxon>
        <taxon>Pleosporales</taxon>
        <taxon>Lophiostomataceae</taxon>
        <taxon>Lophiostoma</taxon>
    </lineage>
</organism>
<evidence type="ECO:0000259" key="7">
    <source>
        <dbReference type="PROSITE" id="PS50850"/>
    </source>
</evidence>
<dbReference type="OrthoDB" id="6770063at2759"/>
<accession>A0A6A6SRX9</accession>
<dbReference type="GO" id="GO:0140115">
    <property type="term" value="P:export across plasma membrane"/>
    <property type="evidence" value="ECO:0007669"/>
    <property type="project" value="UniProtKB-ARBA"/>
</dbReference>
<feature type="transmembrane region" description="Helical" evidence="6">
    <location>
        <begin position="432"/>
        <end position="451"/>
    </location>
</feature>
<dbReference type="InterPro" id="IPR005829">
    <property type="entry name" value="Sugar_transporter_CS"/>
</dbReference>
<evidence type="ECO:0000256" key="1">
    <source>
        <dbReference type="ARBA" id="ARBA00004141"/>
    </source>
</evidence>
<reference evidence="8" key="1">
    <citation type="journal article" date="2020" name="Stud. Mycol.">
        <title>101 Dothideomycetes genomes: a test case for predicting lifestyles and emergence of pathogens.</title>
        <authorList>
            <person name="Haridas S."/>
            <person name="Albert R."/>
            <person name="Binder M."/>
            <person name="Bloem J."/>
            <person name="Labutti K."/>
            <person name="Salamov A."/>
            <person name="Andreopoulos B."/>
            <person name="Baker S."/>
            <person name="Barry K."/>
            <person name="Bills G."/>
            <person name="Bluhm B."/>
            <person name="Cannon C."/>
            <person name="Castanera R."/>
            <person name="Culley D."/>
            <person name="Daum C."/>
            <person name="Ezra D."/>
            <person name="Gonzalez J."/>
            <person name="Henrissat B."/>
            <person name="Kuo A."/>
            <person name="Liang C."/>
            <person name="Lipzen A."/>
            <person name="Lutzoni F."/>
            <person name="Magnuson J."/>
            <person name="Mondo S."/>
            <person name="Nolan M."/>
            <person name="Ohm R."/>
            <person name="Pangilinan J."/>
            <person name="Park H.-J."/>
            <person name="Ramirez L."/>
            <person name="Alfaro M."/>
            <person name="Sun H."/>
            <person name="Tritt A."/>
            <person name="Yoshinaga Y."/>
            <person name="Zwiers L.-H."/>
            <person name="Turgeon B."/>
            <person name="Goodwin S."/>
            <person name="Spatafora J."/>
            <person name="Crous P."/>
            <person name="Grigoriev I."/>
        </authorList>
    </citation>
    <scope>NUCLEOTIDE SEQUENCE</scope>
    <source>
        <strain evidence="8">CBS 122681</strain>
    </source>
</reference>
<evidence type="ECO:0000256" key="2">
    <source>
        <dbReference type="ARBA" id="ARBA00022692"/>
    </source>
</evidence>
<dbReference type="Pfam" id="PF07690">
    <property type="entry name" value="MFS_1"/>
    <property type="match status" value="1"/>
</dbReference>
<dbReference type="InterPro" id="IPR036259">
    <property type="entry name" value="MFS_trans_sf"/>
</dbReference>
<feature type="transmembrane region" description="Helical" evidence="6">
    <location>
        <begin position="499"/>
        <end position="520"/>
    </location>
</feature>
<dbReference type="EMBL" id="MU004456">
    <property type="protein sequence ID" value="KAF2650410.1"/>
    <property type="molecule type" value="Genomic_DNA"/>
</dbReference>
<dbReference type="InterPro" id="IPR011701">
    <property type="entry name" value="MFS"/>
</dbReference>
<dbReference type="SUPFAM" id="SSF103473">
    <property type="entry name" value="MFS general substrate transporter"/>
    <property type="match status" value="1"/>
</dbReference>
<dbReference type="PANTHER" id="PTHR23502:SF60">
    <property type="entry name" value="MAJOR FACILITATOR SUPERFAMILY (MFS) PROFILE DOMAIN-CONTAINING PROTEIN-RELATED"/>
    <property type="match status" value="1"/>
</dbReference>
<feature type="transmembrane region" description="Helical" evidence="6">
    <location>
        <begin position="160"/>
        <end position="179"/>
    </location>
</feature>
<dbReference type="PROSITE" id="PS50850">
    <property type="entry name" value="MFS"/>
    <property type="match status" value="1"/>
</dbReference>
<dbReference type="InterPro" id="IPR020846">
    <property type="entry name" value="MFS_dom"/>
</dbReference>
<gene>
    <name evidence="8" type="ORF">K491DRAFT_771063</name>
</gene>
<feature type="transmembrane region" description="Helical" evidence="6">
    <location>
        <begin position="364"/>
        <end position="384"/>
    </location>
</feature>
<sequence>MELPHGNLPCNTDSSNERIWHSTTQTSIQPEASDNGSVAGGSEKDVSETASRLEKPQDVERGEDVPSTQRLVTWDGPDDVENPRNWSYRRKWAVTVVASGYAFIAPLSSNMISPALSVISKDLRIHHSVIEFLVISIYVLGFAIGPLYLGPLSELYGRRMILQVSNILFLVFNTACGGCKTVTQMIAFRFISGMGGSASLSAGGGILSDVWSNEERGKAMGIYTLMPLLGQAVGPIVAGFIVRYSHWRWCFYSVSLGDVILQCISIFLLQETYPRLILARKAKALRKQTGDKEICTEWEMQDQTLAKKLRTALKRPIKLIATQPIVQFVAVYMAFLYGVIYLVLSTLPRLWTGPRYNEEVHIGGLNYIAVGVGFLVGSQVGTRLQDRIYKVLKHRNDGIDQPEFRIPLMLAGALLAPLGIFVYAWSAEAAAFWLWPNLGIAILCASMILCWQCMQAYLVGAYTTYAASALGAATILRSLAGFAFPLFATQLYDTLGYGWGNSILGFAACAIGWPAVFVLWRYGQSMRRRSPFAAGGD</sequence>
<feature type="transmembrane region" description="Helical" evidence="6">
    <location>
        <begin position="128"/>
        <end position="148"/>
    </location>
</feature>
<feature type="region of interest" description="Disordered" evidence="5">
    <location>
        <begin position="1"/>
        <end position="76"/>
    </location>
</feature>
<dbReference type="PANTHER" id="PTHR23502">
    <property type="entry name" value="MAJOR FACILITATOR SUPERFAMILY"/>
    <property type="match status" value="1"/>
</dbReference>
<dbReference type="Proteomes" id="UP000799324">
    <property type="component" value="Unassembled WGS sequence"/>
</dbReference>
<dbReference type="FunFam" id="1.20.1250.20:FF:000011">
    <property type="entry name" value="MFS multidrug transporter, putative"/>
    <property type="match status" value="1"/>
</dbReference>
<feature type="transmembrane region" description="Helical" evidence="6">
    <location>
        <begin position="463"/>
        <end position="487"/>
    </location>
</feature>
<evidence type="ECO:0000256" key="6">
    <source>
        <dbReference type="SAM" id="Phobius"/>
    </source>
</evidence>
<keyword evidence="9" id="KW-1185">Reference proteome</keyword>
<dbReference type="GO" id="GO:0022857">
    <property type="term" value="F:transmembrane transporter activity"/>
    <property type="evidence" value="ECO:0007669"/>
    <property type="project" value="InterPro"/>
</dbReference>
<evidence type="ECO:0000313" key="9">
    <source>
        <dbReference type="Proteomes" id="UP000799324"/>
    </source>
</evidence>
<dbReference type="GO" id="GO:0016020">
    <property type="term" value="C:membrane"/>
    <property type="evidence" value="ECO:0007669"/>
    <property type="project" value="UniProtKB-SubCell"/>
</dbReference>
<keyword evidence="3 6" id="KW-1133">Transmembrane helix</keyword>
<name>A0A6A6SRX9_9PLEO</name>
<feature type="transmembrane region" description="Helical" evidence="6">
    <location>
        <begin position="220"/>
        <end position="242"/>
    </location>
</feature>
<evidence type="ECO:0000313" key="8">
    <source>
        <dbReference type="EMBL" id="KAF2650410.1"/>
    </source>
</evidence>
<feature type="transmembrane region" description="Helical" evidence="6">
    <location>
        <begin position="404"/>
        <end position="426"/>
    </location>
</feature>
<feature type="domain" description="Major facilitator superfamily (MFS) profile" evidence="7">
    <location>
        <begin position="94"/>
        <end position="526"/>
    </location>
</feature>
<protein>
    <submittedName>
        <fullName evidence="8">Synaptic vesicle transporter</fullName>
    </submittedName>
</protein>
<dbReference type="Gene3D" id="1.20.1250.20">
    <property type="entry name" value="MFS general substrate transporter like domains"/>
    <property type="match status" value="1"/>
</dbReference>
<evidence type="ECO:0000256" key="4">
    <source>
        <dbReference type="ARBA" id="ARBA00023136"/>
    </source>
</evidence>
<dbReference type="PROSITE" id="PS00216">
    <property type="entry name" value="SUGAR_TRANSPORT_1"/>
    <property type="match status" value="1"/>
</dbReference>
<dbReference type="GO" id="GO:0042908">
    <property type="term" value="P:xenobiotic transport"/>
    <property type="evidence" value="ECO:0007669"/>
    <property type="project" value="UniProtKB-ARBA"/>
</dbReference>
<evidence type="ECO:0000256" key="5">
    <source>
        <dbReference type="SAM" id="MobiDB-lite"/>
    </source>
</evidence>
<comment type="subcellular location">
    <subcellularLocation>
        <location evidence="1">Membrane</location>
        <topology evidence="1">Multi-pass membrane protein</topology>
    </subcellularLocation>
</comment>
<feature type="compositionally biased region" description="Basic and acidic residues" evidence="5">
    <location>
        <begin position="42"/>
        <end position="64"/>
    </location>
</feature>
<keyword evidence="4 6" id="KW-0472">Membrane</keyword>
<dbReference type="CDD" id="cd17323">
    <property type="entry name" value="MFS_Tpo1_MDR_like"/>
    <property type="match status" value="1"/>
</dbReference>
<feature type="transmembrane region" description="Helical" evidence="6">
    <location>
        <begin position="325"/>
        <end position="344"/>
    </location>
</feature>